<keyword evidence="3" id="KW-1185">Reference proteome</keyword>
<sequence length="287" mass="33645">MHYRKKFLVEPDSRVRLNKVDPGYRGKSILHGDAPALVQDAVARMDHGQYLLYASARKSLLIVLQGPDAAGKDGVIRHLFTGLNPQGTTVHRFTQPTREQMAHDFLWRVHSCAPAKGEIAVFNRSHYEDVLVTRVHKLVPRRECFARFEAINDFERQLHRNGTSILKFYLHISPDEQLERFRRRLDDPMRNWKISESDYLEREFWPKYVHAYEEVFERTSTKHSPWFVIPSNYKWFRDLAISEIIASTLEGMKLRPPAPSVDLDDIKQRFHHAETEEPELERETGLT</sequence>
<dbReference type="PANTHER" id="PTHR34383">
    <property type="entry name" value="POLYPHOSPHATE:AMP PHOSPHOTRANSFERASE-RELATED"/>
    <property type="match status" value="1"/>
</dbReference>
<accession>A0A401J386</accession>
<dbReference type="EMBL" id="BBQY01000014">
    <property type="protein sequence ID" value="GBH31086.1"/>
    <property type="molecule type" value="Genomic_DNA"/>
</dbReference>
<feature type="domain" description="Polyphosphate kinase-2-related" evidence="1">
    <location>
        <begin position="56"/>
        <end position="253"/>
    </location>
</feature>
<reference evidence="2 3" key="1">
    <citation type="submission" date="2014-12" db="EMBL/GenBank/DDBJ databases">
        <title>Whole genome sequencing of Sphingobium xenophagum OW59.</title>
        <authorList>
            <person name="Ohta Y."/>
            <person name="Nishi S."/>
            <person name="Hatada Y."/>
        </authorList>
    </citation>
    <scope>NUCLEOTIDE SEQUENCE [LARGE SCALE GENOMIC DNA]</scope>
    <source>
        <strain evidence="2 3">OW59</strain>
    </source>
</reference>
<evidence type="ECO:0000313" key="2">
    <source>
        <dbReference type="EMBL" id="GBH31086.1"/>
    </source>
</evidence>
<dbReference type="PANTHER" id="PTHR34383:SF3">
    <property type="entry name" value="POLYPHOSPHATE:AMP PHOSPHOTRANSFERASE"/>
    <property type="match status" value="1"/>
</dbReference>
<dbReference type="NCBIfam" id="TIGR03709">
    <property type="entry name" value="PPK2_rel_1"/>
    <property type="match status" value="1"/>
</dbReference>
<gene>
    <name evidence="2" type="ORF">MBESOW_P2347</name>
</gene>
<dbReference type="AlphaFoldDB" id="A0A401J386"/>
<dbReference type="Proteomes" id="UP000290975">
    <property type="component" value="Unassembled WGS sequence"/>
</dbReference>
<organism evidence="2 3">
    <name type="scientific">Sphingobium xenophagum</name>
    <dbReference type="NCBI Taxonomy" id="121428"/>
    <lineage>
        <taxon>Bacteria</taxon>
        <taxon>Pseudomonadati</taxon>
        <taxon>Pseudomonadota</taxon>
        <taxon>Alphaproteobacteria</taxon>
        <taxon>Sphingomonadales</taxon>
        <taxon>Sphingomonadaceae</taxon>
        <taxon>Sphingobium</taxon>
    </lineage>
</organism>
<proteinExistence type="predicted"/>
<dbReference type="Gene3D" id="3.40.50.300">
    <property type="entry name" value="P-loop containing nucleotide triphosphate hydrolases"/>
    <property type="match status" value="1"/>
</dbReference>
<dbReference type="InterPro" id="IPR027417">
    <property type="entry name" value="P-loop_NTPase"/>
</dbReference>
<evidence type="ECO:0000313" key="3">
    <source>
        <dbReference type="Proteomes" id="UP000290975"/>
    </source>
</evidence>
<protein>
    <recommendedName>
        <fullName evidence="1">Polyphosphate kinase-2-related domain-containing protein</fullName>
    </recommendedName>
</protein>
<dbReference type="RefSeq" id="WP_130752903.1">
    <property type="nucleotide sequence ID" value="NZ_BBQY01000014.1"/>
</dbReference>
<evidence type="ECO:0000259" key="1">
    <source>
        <dbReference type="Pfam" id="PF03976"/>
    </source>
</evidence>
<dbReference type="InterPro" id="IPR022488">
    <property type="entry name" value="PPK2-related"/>
</dbReference>
<comment type="caution">
    <text evidence="2">The sequence shown here is derived from an EMBL/GenBank/DDBJ whole genome shotgun (WGS) entry which is preliminary data.</text>
</comment>
<dbReference type="GO" id="GO:0016776">
    <property type="term" value="F:phosphotransferase activity, phosphate group as acceptor"/>
    <property type="evidence" value="ECO:0007669"/>
    <property type="project" value="InterPro"/>
</dbReference>
<dbReference type="InterPro" id="IPR022300">
    <property type="entry name" value="PPK2-rel_1"/>
</dbReference>
<dbReference type="GO" id="GO:0006797">
    <property type="term" value="P:polyphosphate metabolic process"/>
    <property type="evidence" value="ECO:0007669"/>
    <property type="project" value="InterPro"/>
</dbReference>
<name>A0A401J386_SPHXE</name>
<dbReference type="SUPFAM" id="SSF52540">
    <property type="entry name" value="P-loop containing nucleoside triphosphate hydrolases"/>
    <property type="match status" value="1"/>
</dbReference>
<dbReference type="Pfam" id="PF03976">
    <property type="entry name" value="PPK2"/>
    <property type="match status" value="1"/>
</dbReference>